<evidence type="ECO:0008006" key="3">
    <source>
        <dbReference type="Google" id="ProtNLM"/>
    </source>
</evidence>
<dbReference type="EMBL" id="KN826277">
    <property type="protein sequence ID" value="KIK79457.1"/>
    <property type="molecule type" value="Genomic_DNA"/>
</dbReference>
<feature type="non-terminal residue" evidence="1">
    <location>
        <position position="111"/>
    </location>
</feature>
<sequence length="111" mass="12660">FTKLVSHLPKCHIIPIIWLLTTHIALNKHLHCIKKAESPFCPYCDGRTETVEHYLISCPQYLHEWHILHNSLGRNVGNLPYLISQPKAIMLLIIFVNSTGQLKEASSNIPP</sequence>
<organism evidence="1 2">
    <name type="scientific">Paxillus rubicundulus Ve08.2h10</name>
    <dbReference type="NCBI Taxonomy" id="930991"/>
    <lineage>
        <taxon>Eukaryota</taxon>
        <taxon>Fungi</taxon>
        <taxon>Dikarya</taxon>
        <taxon>Basidiomycota</taxon>
        <taxon>Agaricomycotina</taxon>
        <taxon>Agaricomycetes</taxon>
        <taxon>Agaricomycetidae</taxon>
        <taxon>Boletales</taxon>
        <taxon>Paxilineae</taxon>
        <taxon>Paxillaceae</taxon>
        <taxon>Paxillus</taxon>
    </lineage>
</organism>
<evidence type="ECO:0000313" key="1">
    <source>
        <dbReference type="EMBL" id="KIK79457.1"/>
    </source>
</evidence>
<dbReference type="InParanoid" id="A0A0D0C9B3"/>
<dbReference type="AlphaFoldDB" id="A0A0D0C9B3"/>
<accession>A0A0D0C9B3</accession>
<dbReference type="HOGENOM" id="CLU_146165_0_0_1"/>
<proteinExistence type="predicted"/>
<reference evidence="1 2" key="1">
    <citation type="submission" date="2014-04" db="EMBL/GenBank/DDBJ databases">
        <authorList>
            <consortium name="DOE Joint Genome Institute"/>
            <person name="Kuo A."/>
            <person name="Kohler A."/>
            <person name="Jargeat P."/>
            <person name="Nagy L.G."/>
            <person name="Floudas D."/>
            <person name="Copeland A."/>
            <person name="Barry K.W."/>
            <person name="Cichocki N."/>
            <person name="Veneault-Fourrey C."/>
            <person name="LaButti K."/>
            <person name="Lindquist E.A."/>
            <person name="Lipzen A."/>
            <person name="Lundell T."/>
            <person name="Morin E."/>
            <person name="Murat C."/>
            <person name="Sun H."/>
            <person name="Tunlid A."/>
            <person name="Henrissat B."/>
            <person name="Grigoriev I.V."/>
            <person name="Hibbett D.S."/>
            <person name="Martin F."/>
            <person name="Nordberg H.P."/>
            <person name="Cantor M.N."/>
            <person name="Hua S.X."/>
        </authorList>
    </citation>
    <scope>NUCLEOTIDE SEQUENCE [LARGE SCALE GENOMIC DNA]</scope>
    <source>
        <strain evidence="1 2">Ve08.2h10</strain>
    </source>
</reference>
<feature type="non-terminal residue" evidence="1">
    <location>
        <position position="1"/>
    </location>
</feature>
<evidence type="ECO:0000313" key="2">
    <source>
        <dbReference type="Proteomes" id="UP000054538"/>
    </source>
</evidence>
<reference evidence="2" key="2">
    <citation type="submission" date="2015-01" db="EMBL/GenBank/DDBJ databases">
        <title>Evolutionary Origins and Diversification of the Mycorrhizal Mutualists.</title>
        <authorList>
            <consortium name="DOE Joint Genome Institute"/>
            <consortium name="Mycorrhizal Genomics Consortium"/>
            <person name="Kohler A."/>
            <person name="Kuo A."/>
            <person name="Nagy L.G."/>
            <person name="Floudas D."/>
            <person name="Copeland A."/>
            <person name="Barry K.W."/>
            <person name="Cichocki N."/>
            <person name="Veneault-Fourrey C."/>
            <person name="LaButti K."/>
            <person name="Lindquist E.A."/>
            <person name="Lipzen A."/>
            <person name="Lundell T."/>
            <person name="Morin E."/>
            <person name="Murat C."/>
            <person name="Riley R."/>
            <person name="Ohm R."/>
            <person name="Sun H."/>
            <person name="Tunlid A."/>
            <person name="Henrissat B."/>
            <person name="Grigoriev I.V."/>
            <person name="Hibbett D.S."/>
            <person name="Martin F."/>
        </authorList>
    </citation>
    <scope>NUCLEOTIDE SEQUENCE [LARGE SCALE GENOMIC DNA]</scope>
    <source>
        <strain evidence="2">Ve08.2h10</strain>
    </source>
</reference>
<protein>
    <recommendedName>
        <fullName evidence="3">Reverse transcriptase zinc-binding domain-containing protein</fullName>
    </recommendedName>
</protein>
<gene>
    <name evidence="1" type="ORF">PAXRUDRAFT_82295</name>
</gene>
<keyword evidence="2" id="KW-1185">Reference proteome</keyword>
<name>A0A0D0C9B3_9AGAM</name>
<dbReference type="Proteomes" id="UP000054538">
    <property type="component" value="Unassembled WGS sequence"/>
</dbReference>
<dbReference type="OrthoDB" id="2650954at2759"/>